<dbReference type="AlphaFoldDB" id="A0A160VA13"/>
<evidence type="ECO:0008006" key="2">
    <source>
        <dbReference type="Google" id="ProtNLM"/>
    </source>
</evidence>
<dbReference type="Gene3D" id="3.40.50.450">
    <property type="match status" value="1"/>
</dbReference>
<dbReference type="EMBL" id="FAXA01000333">
    <property type="protein sequence ID" value="CUV02964.1"/>
    <property type="molecule type" value="Genomic_DNA"/>
</dbReference>
<accession>A0A160VA13</accession>
<name>A0A160VA13_9ZZZZ</name>
<organism evidence="1">
    <name type="scientific">hydrothermal vent metagenome</name>
    <dbReference type="NCBI Taxonomy" id="652676"/>
    <lineage>
        <taxon>unclassified sequences</taxon>
        <taxon>metagenomes</taxon>
        <taxon>ecological metagenomes</taxon>
    </lineage>
</organism>
<protein>
    <recommendedName>
        <fullName evidence="2">TIGR00725 family protein</fullName>
    </recommendedName>
</protein>
<sequence>MIISVIGSSNPATREHVELAEEVGRELARRDIMVVCGGLSGIMEAVCRGAKSEGGTTIGILPGRAAAEANSYVDIPIVTSMGYSRNVIVVHTGEAVIAVGGAFGTLSEIGHALSDGIPVVGLKTWPLTTNGDGVDIGGSIILAESPADAVDKALAAVAATSDHRH</sequence>
<dbReference type="GO" id="GO:0005829">
    <property type="term" value="C:cytosol"/>
    <property type="evidence" value="ECO:0007669"/>
    <property type="project" value="TreeGrafter"/>
</dbReference>
<dbReference type="PANTHER" id="PTHR43393:SF3">
    <property type="entry name" value="LYSINE DECARBOXYLASE-LIKE PROTEIN"/>
    <property type="match status" value="1"/>
</dbReference>
<reference evidence="1" key="1">
    <citation type="submission" date="2015-10" db="EMBL/GenBank/DDBJ databases">
        <authorList>
            <person name="Gilbert D.G."/>
        </authorList>
    </citation>
    <scope>NUCLEOTIDE SEQUENCE</scope>
</reference>
<dbReference type="InterPro" id="IPR052341">
    <property type="entry name" value="LOG_family_nucleotidases"/>
</dbReference>
<dbReference type="SUPFAM" id="SSF102405">
    <property type="entry name" value="MCP/YpsA-like"/>
    <property type="match status" value="1"/>
</dbReference>
<proteinExistence type="predicted"/>
<dbReference type="NCBIfam" id="TIGR00725">
    <property type="entry name" value="TIGR00725 family protein"/>
    <property type="match status" value="1"/>
</dbReference>
<dbReference type="InterPro" id="IPR041164">
    <property type="entry name" value="LDcluster4"/>
</dbReference>
<gene>
    <name evidence="1" type="ORF">MGWOODY_Clf1493</name>
</gene>
<dbReference type="InterPro" id="IPR005268">
    <property type="entry name" value="CHP00725"/>
</dbReference>
<dbReference type="PANTHER" id="PTHR43393">
    <property type="entry name" value="CYTOKININ RIBOSIDE 5'-MONOPHOSPHATE PHOSPHORIBOHYDROLASE"/>
    <property type="match status" value="1"/>
</dbReference>
<evidence type="ECO:0000313" key="1">
    <source>
        <dbReference type="EMBL" id="CUV02964.1"/>
    </source>
</evidence>
<dbReference type="Pfam" id="PF18306">
    <property type="entry name" value="LDcluster4"/>
    <property type="match status" value="1"/>
</dbReference>